<keyword evidence="2 5" id="KW-0812">Transmembrane</keyword>
<evidence type="ECO:0000313" key="7">
    <source>
        <dbReference type="Proteomes" id="UP000694416"/>
    </source>
</evidence>
<dbReference type="SUPFAM" id="SSF48652">
    <property type="entry name" value="Tetraspanin"/>
    <property type="match status" value="1"/>
</dbReference>
<dbReference type="Pfam" id="PF00335">
    <property type="entry name" value="Tetraspanin"/>
    <property type="match status" value="1"/>
</dbReference>
<dbReference type="GO" id="GO:0005886">
    <property type="term" value="C:plasma membrane"/>
    <property type="evidence" value="ECO:0007669"/>
    <property type="project" value="TreeGrafter"/>
</dbReference>
<evidence type="ECO:0000256" key="1">
    <source>
        <dbReference type="ARBA" id="ARBA00004141"/>
    </source>
</evidence>
<dbReference type="Ensembl" id="ENSPTET00000029100.1">
    <property type="protein sequence ID" value="ENSPTEP00000019987.1"/>
    <property type="gene ID" value="ENSPTEG00000021277.1"/>
</dbReference>
<organism evidence="6 7">
    <name type="scientific">Piliocolobus tephrosceles</name>
    <name type="common">Ugandan red Colobus</name>
    <dbReference type="NCBI Taxonomy" id="591936"/>
    <lineage>
        <taxon>Eukaryota</taxon>
        <taxon>Metazoa</taxon>
        <taxon>Chordata</taxon>
        <taxon>Craniata</taxon>
        <taxon>Vertebrata</taxon>
        <taxon>Euteleostomi</taxon>
        <taxon>Mammalia</taxon>
        <taxon>Eutheria</taxon>
        <taxon>Euarchontoglires</taxon>
        <taxon>Primates</taxon>
        <taxon>Haplorrhini</taxon>
        <taxon>Catarrhini</taxon>
        <taxon>Cercopithecidae</taxon>
        <taxon>Colobinae</taxon>
        <taxon>Piliocolobus</taxon>
    </lineage>
</organism>
<feature type="transmembrane region" description="Helical" evidence="5">
    <location>
        <begin position="12"/>
        <end position="40"/>
    </location>
</feature>
<keyword evidence="3 5" id="KW-1133">Transmembrane helix</keyword>
<evidence type="ECO:0000313" key="6">
    <source>
        <dbReference type="Ensembl" id="ENSPTEP00000019987.1"/>
    </source>
</evidence>
<dbReference type="InterPro" id="IPR008952">
    <property type="entry name" value="Tetraspanin_EC2_sf"/>
</dbReference>
<sequence length="141" mass="15763">MGTSSLKLWKYVLCLLMSLFILLLIILLAKVTLAILHFVYEQKLNVQVAEGLMDSICHYHWDNSTKAMWDSIQSFLHCCGLNSKSDWSSGQQASCPSDPQVKGCYAKNHHHLCVHAIQVVRTSFALTPNSQIDKTSQALGV</sequence>
<reference evidence="6" key="2">
    <citation type="submission" date="2025-09" db="UniProtKB">
        <authorList>
            <consortium name="Ensembl"/>
        </authorList>
    </citation>
    <scope>IDENTIFICATION</scope>
</reference>
<evidence type="ECO:0000256" key="5">
    <source>
        <dbReference type="SAM" id="Phobius"/>
    </source>
</evidence>
<proteinExistence type="predicted"/>
<evidence type="ECO:0000256" key="2">
    <source>
        <dbReference type="ARBA" id="ARBA00022692"/>
    </source>
</evidence>
<dbReference type="PANTHER" id="PTHR19282">
    <property type="entry name" value="TETRASPANIN"/>
    <property type="match status" value="1"/>
</dbReference>
<dbReference type="Proteomes" id="UP000694416">
    <property type="component" value="Unplaced"/>
</dbReference>
<keyword evidence="7" id="KW-1185">Reference proteome</keyword>
<protein>
    <recommendedName>
        <fullName evidence="8">Tetraspanin</fullName>
    </recommendedName>
</protein>
<comment type="subcellular location">
    <subcellularLocation>
        <location evidence="1">Membrane</location>
        <topology evidence="1">Multi-pass membrane protein</topology>
    </subcellularLocation>
</comment>
<accession>A0A8C9HG15</accession>
<evidence type="ECO:0000256" key="3">
    <source>
        <dbReference type="ARBA" id="ARBA00022989"/>
    </source>
</evidence>
<dbReference type="AlphaFoldDB" id="A0A8C9HG15"/>
<keyword evidence="4 5" id="KW-0472">Membrane</keyword>
<dbReference type="PANTHER" id="PTHR19282:SF39">
    <property type="entry name" value="LEUKOCYTE SURFACE ANTIGEN CD53"/>
    <property type="match status" value="1"/>
</dbReference>
<evidence type="ECO:0000256" key="4">
    <source>
        <dbReference type="ARBA" id="ARBA00023136"/>
    </source>
</evidence>
<evidence type="ECO:0008006" key="8">
    <source>
        <dbReference type="Google" id="ProtNLM"/>
    </source>
</evidence>
<dbReference type="Gene3D" id="1.10.1450.10">
    <property type="entry name" value="Tetraspanin"/>
    <property type="match status" value="1"/>
</dbReference>
<dbReference type="InterPro" id="IPR018499">
    <property type="entry name" value="Tetraspanin/Peripherin"/>
</dbReference>
<reference evidence="6" key="1">
    <citation type="submission" date="2025-08" db="UniProtKB">
        <authorList>
            <consortium name="Ensembl"/>
        </authorList>
    </citation>
    <scope>IDENTIFICATION</scope>
</reference>
<name>A0A8C9HG15_9PRIM</name>